<dbReference type="Proteomes" id="UP000652153">
    <property type="component" value="Unassembled WGS sequence"/>
</dbReference>
<gene>
    <name evidence="1" type="ORF">GCM10008014_34630</name>
</gene>
<organism evidence="1 2">
    <name type="scientific">Paenibacillus silvae</name>
    <dbReference type="NCBI Taxonomy" id="1325358"/>
    <lineage>
        <taxon>Bacteria</taxon>
        <taxon>Bacillati</taxon>
        <taxon>Bacillota</taxon>
        <taxon>Bacilli</taxon>
        <taxon>Bacillales</taxon>
        <taxon>Paenibacillaceae</taxon>
        <taxon>Paenibacillus</taxon>
    </lineage>
</organism>
<sequence length="145" mass="17364">MIVFKEILNKVSFEAVWNVMMEYYSDMYKSKNKYQTVYESLFSQSPARNVEEMIIYIDVVDSNDSFNEKNIEYRVHGKNSSLEWKGYWDLSASNWEDWLGFYVDQQVLESFSDEHIVALCLYEMTWFGFSEEQIKNSTDNLENEE</sequence>
<comment type="caution">
    <text evidence="1">The sequence shown here is derived from an EMBL/GenBank/DDBJ whole genome shotgun (WGS) entry which is preliminary data.</text>
</comment>
<evidence type="ECO:0000313" key="2">
    <source>
        <dbReference type="Proteomes" id="UP000652153"/>
    </source>
</evidence>
<dbReference type="RefSeq" id="WP_188593185.1">
    <property type="nucleotide sequence ID" value="NZ_BMFU01000004.1"/>
</dbReference>
<proteinExistence type="predicted"/>
<protein>
    <submittedName>
        <fullName evidence="1">Uncharacterized protein</fullName>
    </submittedName>
</protein>
<reference evidence="2" key="1">
    <citation type="journal article" date="2019" name="Int. J. Syst. Evol. Microbiol.">
        <title>The Global Catalogue of Microorganisms (GCM) 10K type strain sequencing project: providing services to taxonomists for standard genome sequencing and annotation.</title>
        <authorList>
            <consortium name="The Broad Institute Genomics Platform"/>
            <consortium name="The Broad Institute Genome Sequencing Center for Infectious Disease"/>
            <person name="Wu L."/>
            <person name="Ma J."/>
        </authorList>
    </citation>
    <scope>NUCLEOTIDE SEQUENCE [LARGE SCALE GENOMIC DNA]</scope>
    <source>
        <strain evidence="2">CGMCC 1.12770</strain>
    </source>
</reference>
<dbReference type="InterPro" id="IPR046687">
    <property type="entry name" value="DUF6557"/>
</dbReference>
<accession>A0ABQ1ZGE0</accession>
<keyword evidence="2" id="KW-1185">Reference proteome</keyword>
<dbReference type="Pfam" id="PF20194">
    <property type="entry name" value="DUF6557"/>
    <property type="match status" value="1"/>
</dbReference>
<evidence type="ECO:0000313" key="1">
    <source>
        <dbReference type="EMBL" id="GGH60264.1"/>
    </source>
</evidence>
<dbReference type="EMBL" id="BMFU01000004">
    <property type="protein sequence ID" value="GGH60264.1"/>
    <property type="molecule type" value="Genomic_DNA"/>
</dbReference>
<name>A0ABQ1ZGE0_9BACL</name>